<dbReference type="PANTHER" id="PTHR19422">
    <property type="entry name" value="GAG RETROVIRAL POLYPROTEIN"/>
    <property type="match status" value="1"/>
</dbReference>
<evidence type="ECO:0000259" key="4">
    <source>
        <dbReference type="Pfam" id="PF00692"/>
    </source>
</evidence>
<evidence type="ECO:0000313" key="5">
    <source>
        <dbReference type="Ensembl" id="ENSABRP00000011287.1"/>
    </source>
</evidence>
<keyword evidence="1" id="KW-0645">Protease</keyword>
<dbReference type="InterPro" id="IPR033704">
    <property type="entry name" value="dUTPase_trimeric"/>
</dbReference>
<dbReference type="Gene3D" id="2.70.40.10">
    <property type="match status" value="1"/>
</dbReference>
<sequence>MTEHRSSGLAKYITVDSLTAKTRGSAGLDVSTVEDCTLWDTRVCKIMLNIKGPIGKGYSTLLLGCSSTTLTGLFVLPGVIDADYEGVIQAMAWTPSPLVLVPKDTRIAQLILFKATVPQAEQCEQRDRGFGSTGSSSVFWASTIATKRPILTLT</sequence>
<dbReference type="AlphaFoldDB" id="A0A8B9BZJ3"/>
<dbReference type="Ensembl" id="ENSABRT00000016157.1">
    <property type="protein sequence ID" value="ENSABRP00000011287.1"/>
    <property type="gene ID" value="ENSABRG00000010123.1"/>
</dbReference>
<dbReference type="InterPro" id="IPR036157">
    <property type="entry name" value="dUTPase-like_sf"/>
</dbReference>
<feature type="domain" description="dUTPase-like" evidence="4">
    <location>
        <begin position="17"/>
        <end position="134"/>
    </location>
</feature>
<evidence type="ECO:0000256" key="3">
    <source>
        <dbReference type="ARBA" id="ARBA00022801"/>
    </source>
</evidence>
<dbReference type="InterPro" id="IPR051592">
    <property type="entry name" value="HERV-K_Pro_peptidase_A2"/>
</dbReference>
<dbReference type="CDD" id="cd07557">
    <property type="entry name" value="trimeric_dUTPase"/>
    <property type="match status" value="1"/>
</dbReference>
<evidence type="ECO:0000256" key="2">
    <source>
        <dbReference type="ARBA" id="ARBA00022750"/>
    </source>
</evidence>
<dbReference type="GeneTree" id="ENSGT00530000064196"/>
<dbReference type="Proteomes" id="UP000694426">
    <property type="component" value="Unplaced"/>
</dbReference>
<dbReference type="InterPro" id="IPR029054">
    <property type="entry name" value="dUTPase-like"/>
</dbReference>
<dbReference type="SUPFAM" id="SSF51283">
    <property type="entry name" value="dUTPase-like"/>
    <property type="match status" value="1"/>
</dbReference>
<proteinExistence type="predicted"/>
<protein>
    <recommendedName>
        <fullName evidence="4">dUTPase-like domain-containing protein</fullName>
    </recommendedName>
</protein>
<dbReference type="PANTHER" id="PTHR19422:SF123">
    <property type="entry name" value="RT1 CLASS I, LOCUS CE15"/>
    <property type="match status" value="1"/>
</dbReference>
<keyword evidence="3" id="KW-0378">Hydrolase</keyword>
<evidence type="ECO:0000256" key="1">
    <source>
        <dbReference type="ARBA" id="ARBA00022670"/>
    </source>
</evidence>
<keyword evidence="6" id="KW-1185">Reference proteome</keyword>
<reference evidence="5" key="2">
    <citation type="submission" date="2025-09" db="UniProtKB">
        <authorList>
            <consortium name="Ensembl"/>
        </authorList>
    </citation>
    <scope>IDENTIFICATION</scope>
</reference>
<name>A0A8B9BZJ3_9AVES</name>
<dbReference type="GO" id="GO:0006508">
    <property type="term" value="P:proteolysis"/>
    <property type="evidence" value="ECO:0007669"/>
    <property type="project" value="UniProtKB-KW"/>
</dbReference>
<keyword evidence="2" id="KW-0064">Aspartyl protease</keyword>
<dbReference type="Pfam" id="PF00692">
    <property type="entry name" value="dUTPase"/>
    <property type="match status" value="1"/>
</dbReference>
<reference evidence="5" key="1">
    <citation type="submission" date="2025-08" db="UniProtKB">
        <authorList>
            <consortium name="Ensembl"/>
        </authorList>
    </citation>
    <scope>IDENTIFICATION</scope>
</reference>
<dbReference type="GO" id="GO:0004190">
    <property type="term" value="F:aspartic-type endopeptidase activity"/>
    <property type="evidence" value="ECO:0007669"/>
    <property type="project" value="UniProtKB-KW"/>
</dbReference>
<organism evidence="5 6">
    <name type="scientific">Anser brachyrhynchus</name>
    <name type="common">Pink-footed goose</name>
    <dbReference type="NCBI Taxonomy" id="132585"/>
    <lineage>
        <taxon>Eukaryota</taxon>
        <taxon>Metazoa</taxon>
        <taxon>Chordata</taxon>
        <taxon>Craniata</taxon>
        <taxon>Vertebrata</taxon>
        <taxon>Euteleostomi</taxon>
        <taxon>Archelosauria</taxon>
        <taxon>Archosauria</taxon>
        <taxon>Dinosauria</taxon>
        <taxon>Saurischia</taxon>
        <taxon>Theropoda</taxon>
        <taxon>Coelurosauria</taxon>
        <taxon>Aves</taxon>
        <taxon>Neognathae</taxon>
        <taxon>Galloanserae</taxon>
        <taxon>Anseriformes</taxon>
        <taxon>Anatidae</taxon>
        <taxon>Anserinae</taxon>
        <taxon>Anser</taxon>
    </lineage>
</organism>
<evidence type="ECO:0000313" key="6">
    <source>
        <dbReference type="Proteomes" id="UP000694426"/>
    </source>
</evidence>
<accession>A0A8B9BZJ3</accession>